<comment type="caution">
    <text evidence="1">The sequence shown here is derived from an EMBL/GenBank/DDBJ whole genome shotgun (WGS) entry which is preliminary data.</text>
</comment>
<protein>
    <submittedName>
        <fullName evidence="1">Uncharacterized protein</fullName>
    </submittedName>
</protein>
<accession>A0ABV5MLE4</accession>
<keyword evidence="2" id="KW-1185">Reference proteome</keyword>
<dbReference type="Proteomes" id="UP001589608">
    <property type="component" value="Unassembled WGS sequence"/>
</dbReference>
<evidence type="ECO:0000313" key="1">
    <source>
        <dbReference type="EMBL" id="MFB9449685.1"/>
    </source>
</evidence>
<organism evidence="1 2">
    <name type="scientific">Dactylosporangium vinaceum</name>
    <dbReference type="NCBI Taxonomy" id="53362"/>
    <lineage>
        <taxon>Bacteria</taxon>
        <taxon>Bacillati</taxon>
        <taxon>Actinomycetota</taxon>
        <taxon>Actinomycetes</taxon>
        <taxon>Micromonosporales</taxon>
        <taxon>Micromonosporaceae</taxon>
        <taxon>Dactylosporangium</taxon>
    </lineage>
</organism>
<gene>
    <name evidence="1" type="ORF">ACFFTR_41955</name>
</gene>
<reference evidence="1 2" key="1">
    <citation type="submission" date="2024-09" db="EMBL/GenBank/DDBJ databases">
        <authorList>
            <person name="Sun Q."/>
            <person name="Mori K."/>
        </authorList>
    </citation>
    <scope>NUCLEOTIDE SEQUENCE [LARGE SCALE GENOMIC DNA]</scope>
    <source>
        <strain evidence="1 2">JCM 3307</strain>
    </source>
</reference>
<dbReference type="EMBL" id="JBHMCA010000069">
    <property type="protein sequence ID" value="MFB9449685.1"/>
    <property type="molecule type" value="Genomic_DNA"/>
</dbReference>
<sequence length="137" mass="16004">MLITVKAAPHPSEKYGETVCIAGLSVDLSPRRWIRLYPINFRDLDYNDRFRKYDIITVEARPARQDQRRESWKPYPETITKHGNLRAWQPRRPHLDPQIEDSMCALFRNTRDHADAQSLALVRPKDVSGFKVEPHPG</sequence>
<evidence type="ECO:0000313" key="2">
    <source>
        <dbReference type="Proteomes" id="UP001589608"/>
    </source>
</evidence>
<dbReference type="RefSeq" id="WP_246655967.1">
    <property type="nucleotide sequence ID" value="NZ_CP061913.1"/>
</dbReference>
<name>A0ABV5MLE4_9ACTN</name>
<proteinExistence type="predicted"/>